<comment type="caution">
    <text evidence="2">The sequence shown here is derived from an EMBL/GenBank/DDBJ whole genome shotgun (WGS) entry which is preliminary data.</text>
</comment>
<accession>A0A419R408</accession>
<dbReference type="AlphaFoldDB" id="A0A419R408"/>
<reference evidence="2 3" key="1">
    <citation type="submission" date="2018-09" db="EMBL/GenBank/DDBJ databases">
        <title>Altererythrobacter sp.Ery1 and Ery12, the genome sequencing of novel strains in genus Alterythrobacter.</title>
        <authorList>
            <person name="Cheng H."/>
            <person name="Wu Y.-H."/>
            <person name="Fang C."/>
            <person name="Xu X.-W."/>
        </authorList>
    </citation>
    <scope>NUCLEOTIDE SEQUENCE [LARGE SCALE GENOMIC DNA]</scope>
    <source>
        <strain evidence="2 3">Ery12</strain>
    </source>
</reference>
<dbReference type="EMBL" id="RAHJ01000014">
    <property type="protein sequence ID" value="RJX69264.1"/>
    <property type="molecule type" value="Genomic_DNA"/>
</dbReference>
<evidence type="ECO:0000313" key="2">
    <source>
        <dbReference type="EMBL" id="RJX69264.1"/>
    </source>
</evidence>
<dbReference type="PANTHER" id="PTHR43575:SF1">
    <property type="entry name" value="PROTEIN ABCI7, CHLOROPLASTIC"/>
    <property type="match status" value="1"/>
</dbReference>
<dbReference type="InterPro" id="IPR000825">
    <property type="entry name" value="SUF_FeS_clus_asmbl_SufBD_core"/>
</dbReference>
<dbReference type="InterPro" id="IPR055346">
    <property type="entry name" value="Fe-S_cluster_assembly_SufBD"/>
</dbReference>
<protein>
    <submittedName>
        <fullName evidence="2">SufD family Fe-S cluster assembly protein</fullName>
    </submittedName>
</protein>
<gene>
    <name evidence="2" type="ORF">D6858_05170</name>
</gene>
<keyword evidence="3" id="KW-1185">Reference proteome</keyword>
<evidence type="ECO:0000259" key="1">
    <source>
        <dbReference type="Pfam" id="PF01458"/>
    </source>
</evidence>
<feature type="domain" description="SUF system FeS cluster assembly SufBD core" evidence="1">
    <location>
        <begin position="57"/>
        <end position="243"/>
    </location>
</feature>
<proteinExistence type="predicted"/>
<dbReference type="PANTHER" id="PTHR43575">
    <property type="entry name" value="PROTEIN ABCI7, CHLOROPLASTIC"/>
    <property type="match status" value="1"/>
</dbReference>
<dbReference type="OrthoDB" id="9768262at2"/>
<dbReference type="GO" id="GO:0016226">
    <property type="term" value="P:iron-sulfur cluster assembly"/>
    <property type="evidence" value="ECO:0007669"/>
    <property type="project" value="InterPro"/>
</dbReference>
<dbReference type="Pfam" id="PF01458">
    <property type="entry name" value="SUFBD_core"/>
    <property type="match status" value="1"/>
</dbReference>
<dbReference type="SUPFAM" id="SSF101960">
    <property type="entry name" value="Stabilizer of iron transporter SufD"/>
    <property type="match status" value="1"/>
</dbReference>
<dbReference type="InterPro" id="IPR037284">
    <property type="entry name" value="SUF_FeS_clus_asmbl_SufBD_sf"/>
</dbReference>
<name>A0A419R408_9SPHN</name>
<organism evidence="2 3">
    <name type="scientific">Tsuneonella suprasediminis</name>
    <dbReference type="NCBI Taxonomy" id="2306996"/>
    <lineage>
        <taxon>Bacteria</taxon>
        <taxon>Pseudomonadati</taxon>
        <taxon>Pseudomonadota</taxon>
        <taxon>Alphaproteobacteria</taxon>
        <taxon>Sphingomonadales</taxon>
        <taxon>Erythrobacteraceae</taxon>
        <taxon>Tsuneonella</taxon>
    </lineage>
</organism>
<dbReference type="Proteomes" id="UP000284322">
    <property type="component" value="Unassembled WGS sequence"/>
</dbReference>
<sequence length="273" mass="29550">MPARTSRQWHRGAGCGAGDREVTLIARPTNREEDWRYSDAAFLSTAPIETFDDWRSVTVKPGAVLRETVQAGDAAPSAVTRCRVHVGAGGRYEHFATIVSGPYRRIELEVTLDEGAHFEFGGVTLGGESNVQEFVTRVIHAQPGATSNQVVRAVQWGQSTGNFLGRIEVVRDAQKTDAAQNFRAILLEKGASANTKPELEIFADDVKCAHGAAIGALDQTAAFYMAARGLPPEKARALLVRAFIADAFAAIDDETQRETMLEDALAHLDESAL</sequence>
<evidence type="ECO:0000313" key="3">
    <source>
        <dbReference type="Proteomes" id="UP000284322"/>
    </source>
</evidence>